<dbReference type="InterPro" id="IPR012337">
    <property type="entry name" value="RNaseH-like_sf"/>
</dbReference>
<dbReference type="Proteomes" id="UP000502756">
    <property type="component" value="Chromosome"/>
</dbReference>
<sequence>MVYKLVTELSNHHPIQVICHALEISRSAYYEYRRGLSYQVSEEKRKLIGAMQKSFADHRRRYGSRRLTPELQEQGYSVGRHQLRRLMRREGLRAIQPRSFIPRTTDSRHNGPLSPNLLADSPFPAAPGCVLVGDITYIPLVTGEWAYLAAWMDLYSRLIAGWQIELHMEESLVHEALKKALLRRKLNPNAIVHSDRGGQYIGKSFRNTLLTNQIQQSMSRPNDPYDNAFMESCWSRLKAELLENGAFRSLEDARTELFDYIECYYNRKRRHSSLGNISPEQFEQNYYLMLNQNLHS</sequence>
<dbReference type="GO" id="GO:0015074">
    <property type="term" value="P:DNA integration"/>
    <property type="evidence" value="ECO:0007669"/>
    <property type="project" value="InterPro"/>
</dbReference>
<dbReference type="Pfam" id="PF00665">
    <property type="entry name" value="rve"/>
    <property type="match status" value="1"/>
</dbReference>
<name>A0A6M5YC53_9BACT</name>
<dbReference type="InterPro" id="IPR001584">
    <property type="entry name" value="Integrase_cat-core"/>
</dbReference>
<dbReference type="PANTHER" id="PTHR46889">
    <property type="entry name" value="TRANSPOSASE INSF FOR INSERTION SEQUENCE IS3B-RELATED"/>
    <property type="match status" value="1"/>
</dbReference>
<dbReference type="SUPFAM" id="SSF53098">
    <property type="entry name" value="Ribonuclease H-like"/>
    <property type="match status" value="1"/>
</dbReference>
<evidence type="ECO:0000313" key="2">
    <source>
        <dbReference type="EMBL" id="QJW90831.1"/>
    </source>
</evidence>
<dbReference type="Pfam" id="PF13276">
    <property type="entry name" value="HTH_21"/>
    <property type="match status" value="1"/>
</dbReference>
<dbReference type="InterPro" id="IPR048020">
    <property type="entry name" value="Transpos_IS3"/>
</dbReference>
<proteinExistence type="predicted"/>
<reference evidence="2 3" key="1">
    <citation type="submission" date="2020-05" db="EMBL/GenBank/DDBJ databases">
        <title>Genome sequencing of Spirosoma sp. TS118.</title>
        <authorList>
            <person name="Lee J.-H."/>
            <person name="Jeong S."/>
            <person name="Zhao L."/>
            <person name="Jung J.-H."/>
            <person name="Kim M.-K."/>
            <person name="Lim S."/>
        </authorList>
    </citation>
    <scope>NUCLEOTIDE SEQUENCE [LARGE SCALE GENOMIC DNA]</scope>
    <source>
        <strain evidence="2 3">TS118</strain>
    </source>
</reference>
<protein>
    <submittedName>
        <fullName evidence="2">IS3 family transposase</fullName>
    </submittedName>
</protein>
<dbReference type="InterPro" id="IPR025948">
    <property type="entry name" value="HTH-like_dom"/>
</dbReference>
<dbReference type="Pfam" id="PF13333">
    <property type="entry name" value="rve_2"/>
    <property type="match status" value="1"/>
</dbReference>
<accession>A0A6M5YC53</accession>
<gene>
    <name evidence="2" type="ORF">HNV11_16325</name>
</gene>
<evidence type="ECO:0000259" key="1">
    <source>
        <dbReference type="PROSITE" id="PS50994"/>
    </source>
</evidence>
<dbReference type="AlphaFoldDB" id="A0A6M5YC53"/>
<dbReference type="NCBIfam" id="NF033516">
    <property type="entry name" value="transpos_IS3"/>
    <property type="match status" value="1"/>
</dbReference>
<dbReference type="InterPro" id="IPR036397">
    <property type="entry name" value="RNaseH_sf"/>
</dbReference>
<dbReference type="RefSeq" id="WP_171740676.1">
    <property type="nucleotide sequence ID" value="NZ_CP053435.1"/>
</dbReference>
<dbReference type="PANTHER" id="PTHR46889:SF4">
    <property type="entry name" value="TRANSPOSASE INSO FOR INSERTION SEQUENCE ELEMENT IS911B-RELATED"/>
    <property type="match status" value="1"/>
</dbReference>
<organism evidence="2 3">
    <name type="scientific">Spirosoma taeanense</name>
    <dbReference type="NCBI Taxonomy" id="2735870"/>
    <lineage>
        <taxon>Bacteria</taxon>
        <taxon>Pseudomonadati</taxon>
        <taxon>Bacteroidota</taxon>
        <taxon>Cytophagia</taxon>
        <taxon>Cytophagales</taxon>
        <taxon>Cytophagaceae</taxon>
        <taxon>Spirosoma</taxon>
    </lineage>
</organism>
<dbReference type="EMBL" id="CP053435">
    <property type="protein sequence ID" value="QJW90831.1"/>
    <property type="molecule type" value="Genomic_DNA"/>
</dbReference>
<dbReference type="GO" id="GO:0003676">
    <property type="term" value="F:nucleic acid binding"/>
    <property type="evidence" value="ECO:0007669"/>
    <property type="project" value="InterPro"/>
</dbReference>
<keyword evidence="3" id="KW-1185">Reference proteome</keyword>
<evidence type="ECO:0000313" key="3">
    <source>
        <dbReference type="Proteomes" id="UP000502756"/>
    </source>
</evidence>
<dbReference type="KEGG" id="stae:HNV11_16325"/>
<feature type="domain" description="Integrase catalytic" evidence="1">
    <location>
        <begin position="123"/>
        <end position="287"/>
    </location>
</feature>
<dbReference type="PROSITE" id="PS50994">
    <property type="entry name" value="INTEGRASE"/>
    <property type="match status" value="1"/>
</dbReference>
<dbReference type="Gene3D" id="3.30.420.10">
    <property type="entry name" value="Ribonuclease H-like superfamily/Ribonuclease H"/>
    <property type="match status" value="1"/>
</dbReference>
<dbReference type="InterPro" id="IPR050900">
    <property type="entry name" value="Transposase_IS3/IS150/IS904"/>
</dbReference>